<dbReference type="KEGG" id="lbc:LACBIDRAFT_323387"/>
<organism evidence="2">
    <name type="scientific">Laccaria bicolor (strain S238N-H82 / ATCC MYA-4686)</name>
    <name type="common">Bicoloured deceiver</name>
    <name type="synonym">Laccaria laccata var. bicolor</name>
    <dbReference type="NCBI Taxonomy" id="486041"/>
    <lineage>
        <taxon>Eukaryota</taxon>
        <taxon>Fungi</taxon>
        <taxon>Dikarya</taxon>
        <taxon>Basidiomycota</taxon>
        <taxon>Agaricomycotina</taxon>
        <taxon>Agaricomycetes</taxon>
        <taxon>Agaricomycetidae</taxon>
        <taxon>Agaricales</taxon>
        <taxon>Agaricineae</taxon>
        <taxon>Hydnangiaceae</taxon>
        <taxon>Laccaria</taxon>
    </lineage>
</organism>
<dbReference type="RefSeq" id="XP_001876980.1">
    <property type="nucleotide sequence ID" value="XM_001876945.1"/>
</dbReference>
<keyword evidence="2" id="KW-1185">Reference proteome</keyword>
<evidence type="ECO:0000313" key="2">
    <source>
        <dbReference type="Proteomes" id="UP000001194"/>
    </source>
</evidence>
<accession>B0CXG0</accession>
<dbReference type="InParanoid" id="B0CXG0"/>
<reference evidence="1 2" key="1">
    <citation type="journal article" date="2008" name="Nature">
        <title>The genome of Laccaria bicolor provides insights into mycorrhizal symbiosis.</title>
        <authorList>
            <person name="Martin F."/>
            <person name="Aerts A."/>
            <person name="Ahren D."/>
            <person name="Brun A."/>
            <person name="Danchin E.G.J."/>
            <person name="Duchaussoy F."/>
            <person name="Gibon J."/>
            <person name="Kohler A."/>
            <person name="Lindquist E."/>
            <person name="Pereda V."/>
            <person name="Salamov A."/>
            <person name="Shapiro H.J."/>
            <person name="Wuyts J."/>
            <person name="Blaudez D."/>
            <person name="Buee M."/>
            <person name="Brokstein P."/>
            <person name="Canbaeck B."/>
            <person name="Cohen D."/>
            <person name="Courty P.E."/>
            <person name="Coutinho P.M."/>
            <person name="Delaruelle C."/>
            <person name="Detter J.C."/>
            <person name="Deveau A."/>
            <person name="DiFazio S."/>
            <person name="Duplessis S."/>
            <person name="Fraissinet-Tachet L."/>
            <person name="Lucic E."/>
            <person name="Frey-Klett P."/>
            <person name="Fourrey C."/>
            <person name="Feussner I."/>
            <person name="Gay G."/>
            <person name="Grimwood J."/>
            <person name="Hoegger P.J."/>
            <person name="Jain P."/>
            <person name="Kilaru S."/>
            <person name="Labbe J."/>
            <person name="Lin Y.C."/>
            <person name="Legue V."/>
            <person name="Le Tacon F."/>
            <person name="Marmeisse R."/>
            <person name="Melayah D."/>
            <person name="Montanini B."/>
            <person name="Muratet M."/>
            <person name="Nehls U."/>
            <person name="Niculita-Hirzel H."/>
            <person name="Oudot-Le Secq M.P."/>
            <person name="Peter M."/>
            <person name="Quesneville H."/>
            <person name="Rajashekar B."/>
            <person name="Reich M."/>
            <person name="Rouhier N."/>
            <person name="Schmutz J."/>
            <person name="Yin T."/>
            <person name="Chalot M."/>
            <person name="Henrissat B."/>
            <person name="Kuees U."/>
            <person name="Lucas S."/>
            <person name="Van de Peer Y."/>
            <person name="Podila G.K."/>
            <person name="Polle A."/>
            <person name="Pukkila P.J."/>
            <person name="Richardson P.M."/>
            <person name="Rouze P."/>
            <person name="Sanders I.R."/>
            <person name="Stajich J.E."/>
            <person name="Tunlid A."/>
            <person name="Tuskan G."/>
            <person name="Grigoriev I.V."/>
        </authorList>
    </citation>
    <scope>NUCLEOTIDE SEQUENCE [LARGE SCALE GENOMIC DNA]</scope>
    <source>
        <strain evidence="2">S238N-H82 / ATCC MYA-4686</strain>
    </source>
</reference>
<gene>
    <name evidence="1" type="ORF">LACBIDRAFT_323387</name>
</gene>
<evidence type="ECO:0000313" key="1">
    <source>
        <dbReference type="EMBL" id="EDR12716.1"/>
    </source>
</evidence>
<dbReference type="GeneID" id="6071972"/>
<dbReference type="HOGENOM" id="CLU_1970921_0_0_1"/>
<dbReference type="Proteomes" id="UP000001194">
    <property type="component" value="Unassembled WGS sequence"/>
</dbReference>
<sequence length="127" mass="14886">MVPPESLVLLISNLIPPTTTTTLSDIWFHWWEHFWDQIHVFSVCKRCQFPTFMSTHGFSILVFKLHVVFNILRQCLSSVRQLCIISPTHVLKLVKHVIDKFHLRMMHLLNAYGRHVLMALTMSGYPD</sequence>
<dbReference type="EMBL" id="DS547094">
    <property type="protein sequence ID" value="EDR12716.1"/>
    <property type="molecule type" value="Genomic_DNA"/>
</dbReference>
<proteinExistence type="predicted"/>
<protein>
    <submittedName>
        <fullName evidence="1">Predicted protein</fullName>
    </submittedName>
</protein>
<name>B0CXG0_LACBS</name>
<dbReference type="AlphaFoldDB" id="B0CXG0"/>